<dbReference type="AlphaFoldDB" id="A0A3R7LEQ0"/>
<keyword evidence="2" id="KW-1185">Reference proteome</keyword>
<name>A0A3R7LEQ0_TRYRA</name>
<dbReference type="GeneID" id="40324009"/>
<dbReference type="EMBL" id="MKGL01000001">
    <property type="protein sequence ID" value="RNF12918.1"/>
    <property type="molecule type" value="Genomic_DNA"/>
</dbReference>
<protein>
    <submittedName>
        <fullName evidence="1">Uncharacterized protein</fullName>
    </submittedName>
</protein>
<dbReference type="RefSeq" id="XP_029243061.1">
    <property type="nucleotide sequence ID" value="XM_029377171.1"/>
</dbReference>
<organism evidence="1 2">
    <name type="scientific">Trypanosoma rangeli</name>
    <dbReference type="NCBI Taxonomy" id="5698"/>
    <lineage>
        <taxon>Eukaryota</taxon>
        <taxon>Discoba</taxon>
        <taxon>Euglenozoa</taxon>
        <taxon>Kinetoplastea</taxon>
        <taxon>Metakinetoplastina</taxon>
        <taxon>Trypanosomatida</taxon>
        <taxon>Trypanosomatidae</taxon>
        <taxon>Trypanosoma</taxon>
        <taxon>Herpetosoma</taxon>
    </lineage>
</organism>
<gene>
    <name evidence="1" type="ORF">TraAM80_00076</name>
</gene>
<evidence type="ECO:0000313" key="1">
    <source>
        <dbReference type="EMBL" id="RNF12918.1"/>
    </source>
</evidence>
<dbReference type="Proteomes" id="UP000283634">
    <property type="component" value="Unassembled WGS sequence"/>
</dbReference>
<proteinExistence type="predicted"/>
<reference evidence="1 2" key="1">
    <citation type="journal article" date="2018" name="BMC Genomics">
        <title>Genomic comparison of Trypanosoma conorhini and Trypanosoma rangeli to Trypanosoma cruzi strains of high and low virulence.</title>
        <authorList>
            <person name="Bradwell K.R."/>
            <person name="Koparde V.N."/>
            <person name="Matveyev A.V."/>
            <person name="Serrano M.G."/>
            <person name="Alves J.M."/>
            <person name="Parikh H."/>
            <person name="Huang B."/>
            <person name="Lee V."/>
            <person name="Espinosa-Alvarez O."/>
            <person name="Ortiz P.A."/>
            <person name="Costa-Martins A.G."/>
            <person name="Teixeira M.M."/>
            <person name="Buck G.A."/>
        </authorList>
    </citation>
    <scope>NUCLEOTIDE SEQUENCE [LARGE SCALE GENOMIC DNA]</scope>
    <source>
        <strain evidence="1 2">AM80</strain>
    </source>
</reference>
<accession>A0A3R7LEQ0</accession>
<comment type="caution">
    <text evidence="1">The sequence shown here is derived from an EMBL/GenBank/DDBJ whole genome shotgun (WGS) entry which is preliminary data.</text>
</comment>
<evidence type="ECO:0000313" key="2">
    <source>
        <dbReference type="Proteomes" id="UP000283634"/>
    </source>
</evidence>
<feature type="non-terminal residue" evidence="1">
    <location>
        <position position="1"/>
    </location>
</feature>
<sequence>ACAWVKDVWSHNLPQGHERPSRRRCDSANAVCGLCAWAGSARSNGCGSVGQPNCLEHASLRWERNRCLLRSMGCFGRCATAGQRQLHWATKLCGTVRG</sequence>